<dbReference type="Proteomes" id="UP001057498">
    <property type="component" value="Chromosome"/>
</dbReference>
<feature type="domain" description="NAD-dependent epimerase/dehydratase" evidence="1">
    <location>
        <begin position="49"/>
        <end position="174"/>
    </location>
</feature>
<dbReference type="InterPro" id="IPR051783">
    <property type="entry name" value="NAD(P)-dependent_oxidoreduct"/>
</dbReference>
<dbReference type="EMBL" id="AP025730">
    <property type="protein sequence ID" value="BDI07780.1"/>
    <property type="molecule type" value="Genomic_DNA"/>
</dbReference>
<dbReference type="InterPro" id="IPR001509">
    <property type="entry name" value="Epimerase_deHydtase"/>
</dbReference>
<organism evidence="2 3">
    <name type="scientific">Sphaerotilus microaerophilus</name>
    <dbReference type="NCBI Taxonomy" id="2914710"/>
    <lineage>
        <taxon>Bacteria</taxon>
        <taxon>Pseudomonadati</taxon>
        <taxon>Pseudomonadota</taxon>
        <taxon>Betaproteobacteria</taxon>
        <taxon>Burkholderiales</taxon>
        <taxon>Sphaerotilaceae</taxon>
        <taxon>Sphaerotilus</taxon>
    </lineage>
</organism>
<dbReference type="Gene3D" id="3.40.50.720">
    <property type="entry name" value="NAD(P)-binding Rossmann-like Domain"/>
    <property type="match status" value="1"/>
</dbReference>
<dbReference type="PANTHER" id="PTHR48079:SF6">
    <property type="entry name" value="NAD(P)-BINDING DOMAIN-CONTAINING PROTEIN-RELATED"/>
    <property type="match status" value="1"/>
</dbReference>
<accession>A0ABN6PV53</accession>
<dbReference type="SUPFAM" id="SSF51735">
    <property type="entry name" value="NAD(P)-binding Rossmann-fold domains"/>
    <property type="match status" value="1"/>
</dbReference>
<evidence type="ECO:0000313" key="2">
    <source>
        <dbReference type="EMBL" id="BDI07780.1"/>
    </source>
</evidence>
<dbReference type="PANTHER" id="PTHR48079">
    <property type="entry name" value="PROTEIN YEEZ"/>
    <property type="match status" value="1"/>
</dbReference>
<dbReference type="Pfam" id="PF01370">
    <property type="entry name" value="Epimerase"/>
    <property type="match status" value="1"/>
</dbReference>
<proteinExistence type="predicted"/>
<dbReference type="InterPro" id="IPR036291">
    <property type="entry name" value="NAD(P)-bd_dom_sf"/>
</dbReference>
<protein>
    <submittedName>
        <fullName evidence="2">NAD-dependent dehydratase</fullName>
    </submittedName>
</protein>
<evidence type="ECO:0000259" key="1">
    <source>
        <dbReference type="Pfam" id="PF01370"/>
    </source>
</evidence>
<keyword evidence="3" id="KW-1185">Reference proteome</keyword>
<evidence type="ECO:0000313" key="3">
    <source>
        <dbReference type="Proteomes" id="UP001057498"/>
    </source>
</evidence>
<sequence length="253" mass="27734">MLGVTPLVGDLDHPATLHRLAALSPRVLHLAPPPGHGSGDPRTAALLRTLARASAVQRLVYGSTTGVYGNAQGACFDETRPVAPATDRARRRVDAERRLRRWALAHGATASILRIPGIYAADRPGGHPRERLLRGAPALVREEDVHTNHIHADDLAKACLLALLRGQAQRSYHVCDDTAMKMGDYFDLVADLSGLPRPRRITWEQARQALSPMQLSFMGESRQLINRRMKSELHLTLRYPTVREGLAGNPPAS</sequence>
<gene>
    <name evidence="2" type="ORF">CATMQ487_47500</name>
</gene>
<reference evidence="2" key="1">
    <citation type="submission" date="2022-04" db="EMBL/GenBank/DDBJ databases">
        <title>Whole genome sequence of Sphaerotilus sp. FB-5.</title>
        <authorList>
            <person name="Takeda M."/>
            <person name="Narihara S."/>
            <person name="Akimoto M."/>
            <person name="Akimoto R."/>
            <person name="Nishiyashiki S."/>
            <person name="Murakami T."/>
        </authorList>
    </citation>
    <scope>NUCLEOTIDE SEQUENCE</scope>
    <source>
        <strain evidence="2">FB-5</strain>
    </source>
</reference>
<name>A0ABN6PV53_9BURK</name>